<dbReference type="SUPFAM" id="SSF53335">
    <property type="entry name" value="S-adenosyl-L-methionine-dependent methyltransferases"/>
    <property type="match status" value="1"/>
</dbReference>
<accession>A0A9D5CFR2</accession>
<reference evidence="3" key="2">
    <citation type="journal article" date="2022" name="Hortic Res">
        <title>The genome of Dioscorea zingiberensis sheds light on the biosynthesis, origin and evolution of the medicinally important diosgenin saponins.</title>
        <authorList>
            <person name="Li Y."/>
            <person name="Tan C."/>
            <person name="Li Z."/>
            <person name="Guo J."/>
            <person name="Li S."/>
            <person name="Chen X."/>
            <person name="Wang C."/>
            <person name="Dai X."/>
            <person name="Yang H."/>
            <person name="Song W."/>
            <person name="Hou L."/>
            <person name="Xu J."/>
            <person name="Tong Z."/>
            <person name="Xu A."/>
            <person name="Yuan X."/>
            <person name="Wang W."/>
            <person name="Yang Q."/>
            <person name="Chen L."/>
            <person name="Sun Z."/>
            <person name="Wang K."/>
            <person name="Pan B."/>
            <person name="Chen J."/>
            <person name="Bao Y."/>
            <person name="Liu F."/>
            <person name="Qi X."/>
            <person name="Gang D.R."/>
            <person name="Wen J."/>
            <person name="Li J."/>
        </authorList>
    </citation>
    <scope>NUCLEOTIDE SEQUENCE</scope>
    <source>
        <strain evidence="3">Dzin_1.0</strain>
    </source>
</reference>
<gene>
    <name evidence="3" type="ORF">J5N97_020039</name>
</gene>
<organism evidence="3 4">
    <name type="scientific">Dioscorea zingiberensis</name>
    <dbReference type="NCBI Taxonomy" id="325984"/>
    <lineage>
        <taxon>Eukaryota</taxon>
        <taxon>Viridiplantae</taxon>
        <taxon>Streptophyta</taxon>
        <taxon>Embryophyta</taxon>
        <taxon>Tracheophyta</taxon>
        <taxon>Spermatophyta</taxon>
        <taxon>Magnoliopsida</taxon>
        <taxon>Liliopsida</taxon>
        <taxon>Dioscoreales</taxon>
        <taxon>Dioscoreaceae</taxon>
        <taxon>Dioscorea</taxon>
    </lineage>
</organism>
<evidence type="ECO:0000256" key="2">
    <source>
        <dbReference type="ARBA" id="ARBA00022842"/>
    </source>
</evidence>
<name>A0A9D5CFR2_9LILI</name>
<protein>
    <submittedName>
        <fullName evidence="3">Uncharacterized protein</fullName>
    </submittedName>
</protein>
<dbReference type="OrthoDB" id="1523883at2759"/>
<reference evidence="3" key="1">
    <citation type="submission" date="2021-03" db="EMBL/GenBank/DDBJ databases">
        <authorList>
            <person name="Li Z."/>
            <person name="Yang C."/>
        </authorList>
    </citation>
    <scope>NUCLEOTIDE SEQUENCE</scope>
    <source>
        <strain evidence="3">Dzin_1.0</strain>
        <tissue evidence="3">Leaf</tissue>
    </source>
</reference>
<dbReference type="InterPro" id="IPR042086">
    <property type="entry name" value="MeTrfase_capping"/>
</dbReference>
<dbReference type="EMBL" id="JAGGNH010000005">
    <property type="protein sequence ID" value="KAJ0972080.1"/>
    <property type="molecule type" value="Genomic_DNA"/>
</dbReference>
<keyword evidence="1" id="KW-0479">Metal-binding</keyword>
<dbReference type="GO" id="GO:0046872">
    <property type="term" value="F:metal ion binding"/>
    <property type="evidence" value="ECO:0007669"/>
    <property type="project" value="UniProtKB-KW"/>
</dbReference>
<evidence type="ECO:0000313" key="4">
    <source>
        <dbReference type="Proteomes" id="UP001085076"/>
    </source>
</evidence>
<sequence length="403" mass="45324">MTSQSSTRGVELRAAASRFILPNYHSVTNTMELNQVLHMNGGHNDDSYAKNSTLQNLMLSMTKRVRQCAVMDAYKSTSFPKIMSIADLGCSSGPNTLLVTSEAIDAVELVCKEQLNQKALPELQILLNDLPGNDFNSLISSLQDFQRSRRCFISVVPGSFYGRLFPSQSLHFFHSSSSLHWLSQVPLELQNGDNNLKLNKGNIYISKTSPPFVLEAYSDQFHRDFSLFLKCRAEEIVNGGCMVLTLLGRSSTSADPSGMENCLQWELLAHALKDLVSQGVVEKEKIDSFNAPFYSPSLEEVKYAIETEGSFGIKSIDCFKVIIWDGLRKVEEIDESMDVKLKSKVQLIAKSIRACTESMLAFHFGEEIIDELFVRYNHLLEEYFSKNKAEPSHITVYVKRIDP</sequence>
<keyword evidence="2" id="KW-0460">Magnesium</keyword>
<dbReference type="Gene3D" id="1.10.1200.270">
    <property type="entry name" value="Methyltransferase, alpha-helical capping domain"/>
    <property type="match status" value="1"/>
</dbReference>
<keyword evidence="4" id="KW-1185">Reference proteome</keyword>
<dbReference type="Proteomes" id="UP001085076">
    <property type="component" value="Miscellaneous, Linkage group lg05"/>
</dbReference>
<dbReference type="InterPro" id="IPR005299">
    <property type="entry name" value="MeTrfase_7"/>
</dbReference>
<evidence type="ECO:0000256" key="1">
    <source>
        <dbReference type="ARBA" id="ARBA00022723"/>
    </source>
</evidence>
<dbReference type="InterPro" id="IPR029063">
    <property type="entry name" value="SAM-dependent_MTases_sf"/>
</dbReference>
<comment type="caution">
    <text evidence="3">The sequence shown here is derived from an EMBL/GenBank/DDBJ whole genome shotgun (WGS) entry which is preliminary data.</text>
</comment>
<dbReference type="Gene3D" id="3.40.50.150">
    <property type="entry name" value="Vaccinia Virus protein VP39"/>
    <property type="match status" value="1"/>
</dbReference>
<evidence type="ECO:0000313" key="3">
    <source>
        <dbReference type="EMBL" id="KAJ0972080.1"/>
    </source>
</evidence>
<dbReference type="AlphaFoldDB" id="A0A9D5CFR2"/>
<dbReference type="GO" id="GO:0008168">
    <property type="term" value="F:methyltransferase activity"/>
    <property type="evidence" value="ECO:0007669"/>
    <property type="project" value="InterPro"/>
</dbReference>
<dbReference type="Pfam" id="PF03492">
    <property type="entry name" value="Methyltransf_7"/>
    <property type="match status" value="1"/>
</dbReference>
<dbReference type="PANTHER" id="PTHR31009">
    <property type="entry name" value="S-ADENOSYL-L-METHIONINE:CARBOXYL METHYLTRANSFERASE FAMILY PROTEIN"/>
    <property type="match status" value="1"/>
</dbReference>
<proteinExistence type="predicted"/>